<keyword evidence="3" id="KW-0436">Ligase</keyword>
<dbReference type="Proteomes" id="UP001519363">
    <property type="component" value="Unassembled WGS sequence"/>
</dbReference>
<evidence type="ECO:0000259" key="2">
    <source>
        <dbReference type="Pfam" id="PF02441"/>
    </source>
</evidence>
<dbReference type="Pfam" id="PF02441">
    <property type="entry name" value="Flavoprotein"/>
    <property type="match status" value="1"/>
</dbReference>
<evidence type="ECO:0000256" key="1">
    <source>
        <dbReference type="SAM" id="Phobius"/>
    </source>
</evidence>
<feature type="transmembrane region" description="Helical" evidence="1">
    <location>
        <begin position="12"/>
        <end position="32"/>
    </location>
</feature>
<evidence type="ECO:0000313" key="4">
    <source>
        <dbReference type="Proteomes" id="UP001519363"/>
    </source>
</evidence>
<protein>
    <submittedName>
        <fullName evidence="3">Phosphopantothenoylcysteine decarboxylase/phosphopantothenate--cysteine ligase</fullName>
        <ecNumber evidence="3">4.1.1.36</ecNumber>
        <ecNumber evidence="3">6.3.2.5</ecNumber>
    </submittedName>
</protein>
<proteinExistence type="predicted"/>
<gene>
    <name evidence="3" type="ORF">JOF53_002396</name>
</gene>
<dbReference type="SUPFAM" id="SSF52507">
    <property type="entry name" value="Homo-oligomeric flavin-containing Cys decarboxylases, HFCD"/>
    <property type="match status" value="1"/>
</dbReference>
<dbReference type="GO" id="GO:0004632">
    <property type="term" value="F:phosphopantothenate--cysteine ligase activity"/>
    <property type="evidence" value="ECO:0007669"/>
    <property type="project" value="UniProtKB-EC"/>
</dbReference>
<reference evidence="3 4" key="1">
    <citation type="submission" date="2021-03" db="EMBL/GenBank/DDBJ databases">
        <title>Sequencing the genomes of 1000 actinobacteria strains.</title>
        <authorList>
            <person name="Klenk H.-P."/>
        </authorList>
    </citation>
    <scope>NUCLEOTIDE SEQUENCE [LARGE SCALE GENOMIC DNA]</scope>
    <source>
        <strain evidence="3 4">DSM 44580</strain>
    </source>
</reference>
<name>A0ABS5AAA9_9PSEU</name>
<organism evidence="3 4">
    <name type="scientific">Crossiella equi</name>
    <dbReference type="NCBI Taxonomy" id="130796"/>
    <lineage>
        <taxon>Bacteria</taxon>
        <taxon>Bacillati</taxon>
        <taxon>Actinomycetota</taxon>
        <taxon>Actinomycetes</taxon>
        <taxon>Pseudonocardiales</taxon>
        <taxon>Pseudonocardiaceae</taxon>
        <taxon>Crossiella</taxon>
    </lineage>
</organism>
<keyword evidence="3" id="KW-0456">Lyase</keyword>
<keyword evidence="1" id="KW-1133">Transmembrane helix</keyword>
<dbReference type="InterPro" id="IPR003382">
    <property type="entry name" value="Flavoprotein"/>
</dbReference>
<dbReference type="RefSeq" id="WP_209706808.1">
    <property type="nucleotide sequence ID" value="NZ_JAGIOO010000001.1"/>
</dbReference>
<comment type="caution">
    <text evidence="3">The sequence shown here is derived from an EMBL/GenBank/DDBJ whole genome shotgun (WGS) entry which is preliminary data.</text>
</comment>
<dbReference type="EC" id="4.1.1.36" evidence="3"/>
<dbReference type="GO" id="GO:0004633">
    <property type="term" value="F:phosphopantothenoylcysteine decarboxylase activity"/>
    <property type="evidence" value="ECO:0007669"/>
    <property type="project" value="UniProtKB-EC"/>
</dbReference>
<dbReference type="PANTHER" id="PTHR14359">
    <property type="entry name" value="HOMO-OLIGOMERIC FLAVIN CONTAINING CYS DECARBOXYLASE FAMILY"/>
    <property type="match status" value="1"/>
</dbReference>
<dbReference type="InterPro" id="IPR036551">
    <property type="entry name" value="Flavin_trans-like"/>
</dbReference>
<keyword evidence="4" id="KW-1185">Reference proteome</keyword>
<keyword evidence="1" id="KW-0472">Membrane</keyword>
<accession>A0ABS5AAA9</accession>
<dbReference type="PANTHER" id="PTHR14359:SF6">
    <property type="entry name" value="PHOSPHOPANTOTHENOYLCYSTEINE DECARBOXYLASE"/>
    <property type="match status" value="1"/>
</dbReference>
<evidence type="ECO:0000313" key="3">
    <source>
        <dbReference type="EMBL" id="MBP2473524.1"/>
    </source>
</evidence>
<dbReference type="EMBL" id="JAGIOO010000001">
    <property type="protein sequence ID" value="MBP2473524.1"/>
    <property type="molecule type" value="Genomic_DNA"/>
</dbReference>
<keyword evidence="1" id="KW-0812">Transmembrane</keyword>
<dbReference type="EC" id="6.3.2.5" evidence="3"/>
<dbReference type="Gene3D" id="3.40.50.1950">
    <property type="entry name" value="Flavin prenyltransferase-like"/>
    <property type="match status" value="1"/>
</dbReference>
<feature type="domain" description="Flavoprotein" evidence="2">
    <location>
        <begin position="12"/>
        <end position="148"/>
    </location>
</feature>
<sequence>MRFPVPAFTGRRLLFVASGAVTAVQLPFWLNWLTTSYPDLETRVVLTTSAARFVSPHAVAQLTGAPPLPDRWPEDPVPGAPHVELARWCDTAVVFPACLHFLSRLALGLADTPALLALHCLTAPIGLAPSLPPGADRNPIVRDNLARLADRENVVVAPTTPARSLTTGHKDAAGSCPLWTLLELVEARRGDEPCSS</sequence>